<proteinExistence type="predicted"/>
<dbReference type="Proteomes" id="UP000625711">
    <property type="component" value="Unassembled WGS sequence"/>
</dbReference>
<organism evidence="1 2">
    <name type="scientific">Rhynchophorus ferrugineus</name>
    <name type="common">Red palm weevil</name>
    <name type="synonym">Curculio ferrugineus</name>
    <dbReference type="NCBI Taxonomy" id="354439"/>
    <lineage>
        <taxon>Eukaryota</taxon>
        <taxon>Metazoa</taxon>
        <taxon>Ecdysozoa</taxon>
        <taxon>Arthropoda</taxon>
        <taxon>Hexapoda</taxon>
        <taxon>Insecta</taxon>
        <taxon>Pterygota</taxon>
        <taxon>Neoptera</taxon>
        <taxon>Endopterygota</taxon>
        <taxon>Coleoptera</taxon>
        <taxon>Polyphaga</taxon>
        <taxon>Cucujiformia</taxon>
        <taxon>Curculionidae</taxon>
        <taxon>Dryophthorinae</taxon>
        <taxon>Rhynchophorus</taxon>
    </lineage>
</organism>
<gene>
    <name evidence="1" type="ORF">GWI33_018226</name>
</gene>
<reference evidence="1" key="1">
    <citation type="submission" date="2020-08" db="EMBL/GenBank/DDBJ databases">
        <title>Genome sequencing and assembly of the red palm weevil Rhynchophorus ferrugineus.</title>
        <authorList>
            <person name="Dias G.B."/>
            <person name="Bergman C.M."/>
            <person name="Manee M."/>
        </authorList>
    </citation>
    <scope>NUCLEOTIDE SEQUENCE</scope>
    <source>
        <strain evidence="1">AA-2017</strain>
        <tissue evidence="1">Whole larva</tissue>
    </source>
</reference>
<evidence type="ECO:0000313" key="1">
    <source>
        <dbReference type="EMBL" id="KAF7268686.1"/>
    </source>
</evidence>
<accession>A0A834HYA8</accession>
<keyword evidence="2" id="KW-1185">Reference proteome</keyword>
<name>A0A834HYA8_RHYFE</name>
<evidence type="ECO:0000313" key="2">
    <source>
        <dbReference type="Proteomes" id="UP000625711"/>
    </source>
</evidence>
<dbReference type="EMBL" id="JAACXV010014308">
    <property type="protein sequence ID" value="KAF7268686.1"/>
    <property type="molecule type" value="Genomic_DNA"/>
</dbReference>
<comment type="caution">
    <text evidence="1">The sequence shown here is derived from an EMBL/GenBank/DDBJ whole genome shotgun (WGS) entry which is preliminary data.</text>
</comment>
<sequence length="86" mass="9391">MPNESTGAHSSFNSAYSSSVRSVINGIRFEASPIIIISERLPARWWTTTKRTKTAAIGEPQCTGCVIVSDACRLPELVFTMGPIIY</sequence>
<protein>
    <submittedName>
        <fullName evidence="1">Uncharacterized protein</fullName>
    </submittedName>
</protein>
<dbReference type="AlphaFoldDB" id="A0A834HYA8"/>